<protein>
    <submittedName>
        <fullName evidence="2">Uncharacterized protein</fullName>
    </submittedName>
</protein>
<organism evidence="2 3">
    <name type="scientific">Seminavis robusta</name>
    <dbReference type="NCBI Taxonomy" id="568900"/>
    <lineage>
        <taxon>Eukaryota</taxon>
        <taxon>Sar</taxon>
        <taxon>Stramenopiles</taxon>
        <taxon>Ochrophyta</taxon>
        <taxon>Bacillariophyta</taxon>
        <taxon>Bacillariophyceae</taxon>
        <taxon>Bacillariophycidae</taxon>
        <taxon>Naviculales</taxon>
        <taxon>Naviculaceae</taxon>
        <taxon>Seminavis</taxon>
    </lineage>
</organism>
<accession>A0A9N8F514</accession>
<feature type="compositionally biased region" description="Basic residues" evidence="1">
    <location>
        <begin position="257"/>
        <end position="270"/>
    </location>
</feature>
<sequence length="327" mass="37149">MKKAARQHLYSVPLSGASTYNEHFNEIEMAWLTKLNADDFIALEKEGKWKCWEDCAAWLTSHSVTTDRYLVPNLEAIGGLEEFRFKSITAEELECLEGWENPFCHGDYTYVLGVEPRALTNELCFGVLLAMSGFDPLLTKTTMTYYGASMMAECIRRGFKRTTIGHFGMNGYNNERMKVGYVPTPMEAVADKAKLQMHRAAFAGHGLKPQLVRISKNLTTAALQFTEKRNPLAMELTNHLPGLKIATCGFRNGRNGGTKKKSRRRSKKKQKCNNLHILETRTAYKPQHLVYGFCNTSHVDCDYPTRLERTELSNGPYRRSVPTLRIC</sequence>
<keyword evidence="3" id="KW-1185">Reference proteome</keyword>
<proteinExistence type="predicted"/>
<dbReference type="Proteomes" id="UP001153069">
    <property type="component" value="Unassembled WGS sequence"/>
</dbReference>
<name>A0A9N8F514_9STRA</name>
<feature type="region of interest" description="Disordered" evidence="1">
    <location>
        <begin position="251"/>
        <end position="270"/>
    </location>
</feature>
<reference evidence="2" key="1">
    <citation type="submission" date="2020-06" db="EMBL/GenBank/DDBJ databases">
        <authorList>
            <consortium name="Plant Systems Biology data submission"/>
        </authorList>
    </citation>
    <scope>NUCLEOTIDE SEQUENCE</scope>
    <source>
        <strain evidence="2">D6</strain>
    </source>
</reference>
<evidence type="ECO:0000313" key="3">
    <source>
        <dbReference type="Proteomes" id="UP001153069"/>
    </source>
</evidence>
<evidence type="ECO:0000256" key="1">
    <source>
        <dbReference type="SAM" id="MobiDB-lite"/>
    </source>
</evidence>
<comment type="caution">
    <text evidence="2">The sequence shown here is derived from an EMBL/GenBank/DDBJ whole genome shotgun (WGS) entry which is preliminary data.</text>
</comment>
<dbReference type="EMBL" id="CAICTM010003087">
    <property type="protein sequence ID" value="CAB9530870.1"/>
    <property type="molecule type" value="Genomic_DNA"/>
</dbReference>
<evidence type="ECO:0000313" key="2">
    <source>
        <dbReference type="EMBL" id="CAB9530870.1"/>
    </source>
</evidence>
<dbReference type="AlphaFoldDB" id="A0A9N8F514"/>
<gene>
    <name evidence="2" type="ORF">SEMRO_3089_G343490.1</name>
</gene>